<dbReference type="InterPro" id="IPR039733">
    <property type="entry name" value="NTAQ1"/>
</dbReference>
<evidence type="ECO:0000256" key="7">
    <source>
        <dbReference type="ARBA" id="ARBA00048768"/>
    </source>
</evidence>
<keyword evidence="9" id="KW-0732">Signal</keyword>
<organism evidence="11">
    <name type="scientific">Callorhinchus milii</name>
    <name type="common">Ghost shark</name>
    <dbReference type="NCBI Taxonomy" id="7868"/>
    <lineage>
        <taxon>Eukaryota</taxon>
        <taxon>Metazoa</taxon>
        <taxon>Chordata</taxon>
        <taxon>Craniata</taxon>
        <taxon>Vertebrata</taxon>
        <taxon>Chondrichthyes</taxon>
        <taxon>Holocephali</taxon>
        <taxon>Chimaeriformes</taxon>
        <taxon>Callorhinchidae</taxon>
        <taxon>Callorhinchus</taxon>
    </lineage>
</organism>
<dbReference type="Gene3D" id="3.10.620.10">
    <property type="entry name" value="Protein N-terminal glutamine amidohydrolase, alpha beta roll"/>
    <property type="match status" value="1"/>
</dbReference>
<evidence type="ECO:0000256" key="4">
    <source>
        <dbReference type="ARBA" id="ARBA00012718"/>
    </source>
</evidence>
<dbReference type="Pfam" id="PF09764">
    <property type="entry name" value="Nt_Gln_amidase"/>
    <property type="match status" value="1"/>
</dbReference>
<protein>
    <recommendedName>
        <fullName evidence="5 8">Protein N-terminal glutamine amidohydrolase</fullName>
        <ecNumber evidence="4 8">3.5.1.122</ecNumber>
    </recommendedName>
    <alternativeName>
        <fullName evidence="8">Protein NH2-terminal glutamine deamidase</fullName>
    </alternativeName>
</protein>
<feature type="chain" id="PRO_5004778219" description="Protein N-terminal glutamine amidohydrolase" evidence="9">
    <location>
        <begin position="27"/>
        <end position="227"/>
    </location>
</feature>
<evidence type="ECO:0000259" key="10">
    <source>
        <dbReference type="Pfam" id="PF09764"/>
    </source>
</evidence>
<dbReference type="GO" id="GO:0008418">
    <property type="term" value="F:protein-N-terminal asparagine amidohydrolase activity"/>
    <property type="evidence" value="ECO:0007669"/>
    <property type="project" value="UniProtKB-UniRule"/>
</dbReference>
<dbReference type="EC" id="3.5.1.122" evidence="4 8"/>
<feature type="signal peptide" evidence="9">
    <location>
        <begin position="1"/>
        <end position="26"/>
    </location>
</feature>
<evidence type="ECO:0000256" key="3">
    <source>
        <dbReference type="ARBA" id="ARBA00011245"/>
    </source>
</evidence>
<dbReference type="InterPro" id="IPR037132">
    <property type="entry name" value="N_Gln_amidohydro_ab_roll_sf"/>
</dbReference>
<reference evidence="11" key="1">
    <citation type="journal article" date="2014" name="Nature">
        <title>Elephant shark genome provides unique insights into gnathostome evolution.</title>
        <authorList>
            <consortium name="International Elephant Shark Genome Sequencing Consortium"/>
            <person name="Venkatesh B."/>
            <person name="Lee A.P."/>
            <person name="Ravi V."/>
            <person name="Maurya A.K."/>
            <person name="Lian M.M."/>
            <person name="Swann J.B."/>
            <person name="Ohta Y."/>
            <person name="Flajnik M.F."/>
            <person name="Sutoh Y."/>
            <person name="Kasahara M."/>
            <person name="Hoon S."/>
            <person name="Gangu V."/>
            <person name="Roy S.W."/>
            <person name="Irimia M."/>
            <person name="Korzh V."/>
            <person name="Kondrychyn I."/>
            <person name="Lim Z.W."/>
            <person name="Tay B.H."/>
            <person name="Tohari S."/>
            <person name="Kong K.W."/>
            <person name="Ho S."/>
            <person name="Lorente-Galdos B."/>
            <person name="Quilez J."/>
            <person name="Marques-Bonet T."/>
            <person name="Raney B.J."/>
            <person name="Ingham P.W."/>
            <person name="Tay A."/>
            <person name="Hillier L.W."/>
            <person name="Minx P."/>
            <person name="Boehm T."/>
            <person name="Wilson R.K."/>
            <person name="Brenner S."/>
            <person name="Warren W.C."/>
        </authorList>
    </citation>
    <scope>NUCLEOTIDE SEQUENCE</scope>
    <source>
        <tissue evidence="11">Kidney</tissue>
    </source>
</reference>
<evidence type="ECO:0000256" key="6">
    <source>
        <dbReference type="ARBA" id="ARBA00022801"/>
    </source>
</evidence>
<evidence type="ECO:0000256" key="1">
    <source>
        <dbReference type="ARBA" id="ARBA00002022"/>
    </source>
</evidence>
<proteinExistence type="evidence at transcript level"/>
<dbReference type="AlphaFoldDB" id="V9KP25"/>
<feature type="domain" description="Protein N-terminal glutamine amidohydrolase alpha beta roll" evidence="10">
    <location>
        <begin position="45"/>
        <end position="222"/>
    </location>
</feature>
<dbReference type="FunFam" id="3.10.620.10:FF:000001">
    <property type="entry name" value="Blast:Protein N-terminal glutamine amidohydrolase"/>
    <property type="match status" value="1"/>
</dbReference>
<sequence length="227" mass="26570">MAALFRGFSSFFFLFFFFFLFWFTMSASTVAGGRQSALVRGDCAYTRCYCEENVWKLCEYINDHEQLSLKEFFTVFISNDQKMVPIWNQQAGHGDQPVIWDYHVLLIHDSDGNHCNVYDLDTTLLYPCPFDTYIKEAFRSEDLITPAFRRHMRVVRADLYLKTFASDRSHMRDADGKWRMPPPPYPCIVTTEAKMNLDDFISMNPNVGWGDVYTLPQFAQRFGRTKS</sequence>
<dbReference type="PANTHER" id="PTHR13035">
    <property type="entry name" value="PROTEIN N-TERMINAL GLUTAMINE AMIDOHYDROLASE"/>
    <property type="match status" value="1"/>
</dbReference>
<comment type="similarity">
    <text evidence="2 8">Belongs to the NTAQ1 family.</text>
</comment>
<dbReference type="GO" id="GO:0005634">
    <property type="term" value="C:nucleus"/>
    <property type="evidence" value="ECO:0007669"/>
    <property type="project" value="TreeGrafter"/>
</dbReference>
<evidence type="ECO:0000256" key="2">
    <source>
        <dbReference type="ARBA" id="ARBA00008985"/>
    </source>
</evidence>
<comment type="catalytic activity">
    <reaction evidence="7 8">
        <text>N-terminal L-glutaminyl-[protein] + H2O = N-terminal L-glutamyl-[protein] + NH4(+)</text>
        <dbReference type="Rhea" id="RHEA:50680"/>
        <dbReference type="Rhea" id="RHEA-COMP:12668"/>
        <dbReference type="Rhea" id="RHEA-COMP:12777"/>
        <dbReference type="ChEBI" id="CHEBI:15377"/>
        <dbReference type="ChEBI" id="CHEBI:28938"/>
        <dbReference type="ChEBI" id="CHEBI:64721"/>
        <dbReference type="ChEBI" id="CHEBI:64722"/>
        <dbReference type="EC" id="3.5.1.122"/>
    </reaction>
</comment>
<comment type="function">
    <text evidence="1">Mediates the side-chain deamidation of N-terminal glutamine residues to glutamate, an important step in N-end rule pathway of protein degradation. Conversion of the resulting N-terminal glutamine to glutamate renders the protein susceptible to arginylation, polyubiquitination and degradation as specified by the N-end rule. Does not act on substrates with internal or C-terminal glutamine and does not act on non-glutamine residues in any position. Does not deaminate acetylated N-terminal glutamine. With the exception of proline, all tested second-position residues on substrate peptides do not greatly influence the activity. In contrast, a proline at position 2, virtually abolishes deamidation of N-terminal glutamine.</text>
</comment>
<dbReference type="PANTHER" id="PTHR13035:SF0">
    <property type="entry name" value="PROTEIN N-TERMINAL GLUTAMINE AMIDOHYDROLASE"/>
    <property type="match status" value="1"/>
</dbReference>
<keyword evidence="6 8" id="KW-0378">Hydrolase</keyword>
<evidence type="ECO:0000313" key="11">
    <source>
        <dbReference type="EMBL" id="AFP00014.1"/>
    </source>
</evidence>
<dbReference type="InterPro" id="IPR023128">
    <property type="entry name" value="Prot_N_Gln_amidohydro_ab_roll"/>
</dbReference>
<dbReference type="GO" id="GO:0005829">
    <property type="term" value="C:cytosol"/>
    <property type="evidence" value="ECO:0007669"/>
    <property type="project" value="TreeGrafter"/>
</dbReference>
<evidence type="ECO:0000256" key="9">
    <source>
        <dbReference type="SAM" id="SignalP"/>
    </source>
</evidence>
<dbReference type="GO" id="GO:0070773">
    <property type="term" value="F:protein-N-terminal glutamine amidohydrolase activity"/>
    <property type="evidence" value="ECO:0007669"/>
    <property type="project" value="UniProtKB-UniRule"/>
</dbReference>
<comment type="subunit">
    <text evidence="3 8">Monomer.</text>
</comment>
<name>V9KP25_CALMI</name>
<dbReference type="EMBL" id="JW867496">
    <property type="protein sequence ID" value="AFP00014.1"/>
    <property type="molecule type" value="mRNA"/>
</dbReference>
<accession>V9KP25</accession>
<evidence type="ECO:0000256" key="8">
    <source>
        <dbReference type="RuleBase" id="RU367082"/>
    </source>
</evidence>
<evidence type="ECO:0000256" key="5">
    <source>
        <dbReference type="ARBA" id="ARBA00021247"/>
    </source>
</evidence>